<protein>
    <recommendedName>
        <fullName evidence="2">Sialidase domain-containing protein</fullName>
    </recommendedName>
</protein>
<sequence>MKTKLFALLFLFSLSAAATGVEAIKVPNNGIQPFAMIDKAGVVHMIYYRGTDLYYVTRKNSTWSTEKQISGAHEKGTIMGPISTPKLAIGKNGRVHISWFRFGRQKSRFYYARMADNRAEFEKTVQFVQHHAVGTETPAAVVADTQGHVALIWHAGNFQQEEKRGIFMRFSKDEGKTFAAETRISGEQAGACACCSLTAAFDTNGNLYAFFRGAEKKVKRGMILAKSTDRGRSFASLEVDKWSLTSCPVSTNAMAQDAKGKVWMSWVNRNKIYFARTDKPALFHQVPASQARQGSPSIAINKKGEIMVAWTEGPMMAAGRLHWQLYDAQCKPVKTKASLSAKI</sequence>
<dbReference type="Gene3D" id="2.120.10.10">
    <property type="match status" value="1"/>
</dbReference>
<proteinExistence type="predicted"/>
<reference evidence="1" key="1">
    <citation type="submission" date="2018-05" db="EMBL/GenBank/DDBJ databases">
        <authorList>
            <person name="Lanie J.A."/>
            <person name="Ng W.-L."/>
            <person name="Kazmierczak K.M."/>
            <person name="Andrzejewski T.M."/>
            <person name="Davidsen T.M."/>
            <person name="Wayne K.J."/>
            <person name="Tettelin H."/>
            <person name="Glass J.I."/>
            <person name="Rusch D."/>
            <person name="Podicherti R."/>
            <person name="Tsui H.-C.T."/>
            <person name="Winkler M.E."/>
        </authorList>
    </citation>
    <scope>NUCLEOTIDE SEQUENCE</scope>
</reference>
<name>A0A382N8X7_9ZZZZ</name>
<feature type="non-terminal residue" evidence="1">
    <location>
        <position position="343"/>
    </location>
</feature>
<dbReference type="SUPFAM" id="SSF50939">
    <property type="entry name" value="Sialidases"/>
    <property type="match status" value="1"/>
</dbReference>
<dbReference type="AlphaFoldDB" id="A0A382N8X7"/>
<evidence type="ECO:0008006" key="2">
    <source>
        <dbReference type="Google" id="ProtNLM"/>
    </source>
</evidence>
<accession>A0A382N8X7</accession>
<dbReference type="CDD" id="cd15482">
    <property type="entry name" value="Sialidase_non-viral"/>
    <property type="match status" value="1"/>
</dbReference>
<dbReference type="EMBL" id="UINC01098812">
    <property type="protein sequence ID" value="SVC57619.1"/>
    <property type="molecule type" value="Genomic_DNA"/>
</dbReference>
<organism evidence="1">
    <name type="scientific">marine metagenome</name>
    <dbReference type="NCBI Taxonomy" id="408172"/>
    <lineage>
        <taxon>unclassified sequences</taxon>
        <taxon>metagenomes</taxon>
        <taxon>ecological metagenomes</taxon>
    </lineage>
</organism>
<dbReference type="InterPro" id="IPR036278">
    <property type="entry name" value="Sialidase_sf"/>
</dbReference>
<evidence type="ECO:0000313" key="1">
    <source>
        <dbReference type="EMBL" id="SVC57619.1"/>
    </source>
</evidence>
<gene>
    <name evidence="1" type="ORF">METZ01_LOCUS310473</name>
</gene>